<accession>A0ABR6U7F0</accession>
<evidence type="ECO:0000313" key="3">
    <source>
        <dbReference type="Proteomes" id="UP000604001"/>
    </source>
</evidence>
<dbReference type="RefSeq" id="WP_186345079.1">
    <property type="nucleotide sequence ID" value="NZ_BMMR01000003.1"/>
</dbReference>
<dbReference type="InterPro" id="IPR024344">
    <property type="entry name" value="MDMPI_metal-binding"/>
</dbReference>
<comment type="caution">
    <text evidence="2">The sequence shown here is derived from an EMBL/GenBank/DDBJ whole genome shotgun (WGS) entry which is preliminary data.</text>
</comment>
<keyword evidence="3" id="KW-1185">Reference proteome</keyword>
<name>A0ABR6U7F0_9ACTN</name>
<dbReference type="InterPro" id="IPR034660">
    <property type="entry name" value="DinB/YfiT-like"/>
</dbReference>
<keyword evidence="2" id="KW-0413">Isomerase</keyword>
<dbReference type="NCBIfam" id="TIGR03083">
    <property type="entry name" value="maleylpyruvate isomerase family mycothiol-dependent enzyme"/>
    <property type="match status" value="1"/>
</dbReference>
<dbReference type="InterPro" id="IPR017517">
    <property type="entry name" value="Maleyloyr_isom"/>
</dbReference>
<proteinExistence type="predicted"/>
<dbReference type="Proteomes" id="UP000604001">
    <property type="component" value="Unassembled WGS sequence"/>
</dbReference>
<evidence type="ECO:0000259" key="1">
    <source>
        <dbReference type="Pfam" id="PF11716"/>
    </source>
</evidence>
<dbReference type="Gene3D" id="1.20.120.450">
    <property type="entry name" value="dinb family like domain"/>
    <property type="match status" value="1"/>
</dbReference>
<protein>
    <submittedName>
        <fullName evidence="2">Maleylpyruvate isomerase family mycothiol-dependent enzyme</fullName>
    </submittedName>
</protein>
<sequence>MDLMREAERERAELAGLLAELRPDEWLLPSLCAGWTVRDVVAHVLSYEGLGPREVVGRMVRGRLVLGRINDVALRAQGPASPAELLERLRAFPRPTGLTAARGGAVGLVDALIHQQDIRRPLGRPRTVDPARLRFALDFTRTAPPLRGFWKARGVRLVATDVDWTAGRGPEARGPGEAVLMAMAGRRGAAADLAGPGAAVLGRRHG</sequence>
<dbReference type="SUPFAM" id="SSF109854">
    <property type="entry name" value="DinB/YfiT-like putative metalloenzymes"/>
    <property type="match status" value="1"/>
</dbReference>
<dbReference type="EMBL" id="JACMYC010000003">
    <property type="protein sequence ID" value="MBC2959786.1"/>
    <property type="molecule type" value="Genomic_DNA"/>
</dbReference>
<gene>
    <name evidence="2" type="ORF">H7344_05700</name>
</gene>
<evidence type="ECO:0000313" key="2">
    <source>
        <dbReference type="EMBL" id="MBC2959786.1"/>
    </source>
</evidence>
<organism evidence="2 3">
    <name type="scientific">Nocardioides deserti</name>
    <dbReference type="NCBI Taxonomy" id="1588644"/>
    <lineage>
        <taxon>Bacteria</taxon>
        <taxon>Bacillati</taxon>
        <taxon>Actinomycetota</taxon>
        <taxon>Actinomycetes</taxon>
        <taxon>Propionibacteriales</taxon>
        <taxon>Nocardioidaceae</taxon>
        <taxon>Nocardioides</taxon>
    </lineage>
</organism>
<dbReference type="Pfam" id="PF11716">
    <property type="entry name" value="MDMPI_N"/>
    <property type="match status" value="1"/>
</dbReference>
<feature type="domain" description="Mycothiol-dependent maleylpyruvate isomerase metal-binding" evidence="1">
    <location>
        <begin position="8"/>
        <end position="91"/>
    </location>
</feature>
<dbReference type="GO" id="GO:0016853">
    <property type="term" value="F:isomerase activity"/>
    <property type="evidence" value="ECO:0007669"/>
    <property type="project" value="UniProtKB-KW"/>
</dbReference>
<reference evidence="2 3" key="1">
    <citation type="submission" date="2020-08" db="EMBL/GenBank/DDBJ databases">
        <title>novel species in genus Nocardioides.</title>
        <authorList>
            <person name="Zhang G."/>
        </authorList>
    </citation>
    <scope>NUCLEOTIDE SEQUENCE [LARGE SCALE GENOMIC DNA]</scope>
    <source>
        <strain evidence="2 3">SC8A-24</strain>
    </source>
</reference>